<dbReference type="PANTHER" id="PTHR30294:SF46">
    <property type="entry name" value="ABC TRANSPORTER PERMEASE"/>
    <property type="match status" value="1"/>
</dbReference>
<gene>
    <name evidence="8" type="ORF">RZS28_11970</name>
</gene>
<organism evidence="8 9">
    <name type="scientific">Methylocapsa polymorpha</name>
    <dbReference type="NCBI Taxonomy" id="3080828"/>
    <lineage>
        <taxon>Bacteria</taxon>
        <taxon>Pseudomonadati</taxon>
        <taxon>Pseudomonadota</taxon>
        <taxon>Alphaproteobacteria</taxon>
        <taxon>Hyphomicrobiales</taxon>
        <taxon>Beijerinckiaceae</taxon>
        <taxon>Methylocapsa</taxon>
    </lineage>
</organism>
<feature type="transmembrane region" description="Helical" evidence="6">
    <location>
        <begin position="664"/>
        <end position="685"/>
    </location>
</feature>
<feature type="transmembrane region" description="Helical" evidence="6">
    <location>
        <begin position="185"/>
        <end position="207"/>
    </location>
</feature>
<evidence type="ECO:0000256" key="3">
    <source>
        <dbReference type="ARBA" id="ARBA00022692"/>
    </source>
</evidence>
<protein>
    <submittedName>
        <fullName evidence="8">ABC transporter permease</fullName>
    </submittedName>
</protein>
<evidence type="ECO:0000256" key="1">
    <source>
        <dbReference type="ARBA" id="ARBA00004651"/>
    </source>
</evidence>
<feature type="transmembrane region" description="Helical" evidence="6">
    <location>
        <begin position="753"/>
        <end position="772"/>
    </location>
</feature>
<comment type="subcellular location">
    <subcellularLocation>
        <location evidence="1">Cell membrane</location>
        <topology evidence="1">Multi-pass membrane protein</topology>
    </subcellularLocation>
</comment>
<feature type="transmembrane region" description="Helical" evidence="6">
    <location>
        <begin position="293"/>
        <end position="318"/>
    </location>
</feature>
<feature type="transmembrane region" description="Helical" evidence="6">
    <location>
        <begin position="583"/>
        <end position="609"/>
    </location>
</feature>
<dbReference type="InterPro" id="IPR013525">
    <property type="entry name" value="ABC2_TM"/>
</dbReference>
<evidence type="ECO:0000259" key="7">
    <source>
        <dbReference type="Pfam" id="PF12698"/>
    </source>
</evidence>
<keyword evidence="9" id="KW-1185">Reference proteome</keyword>
<dbReference type="Gene3D" id="3.40.1710.10">
    <property type="entry name" value="abc type-2 transporter like domain"/>
    <property type="match status" value="2"/>
</dbReference>
<accession>A0ABZ0HP03</accession>
<keyword evidence="4 6" id="KW-1133">Transmembrane helix</keyword>
<name>A0ABZ0HP03_9HYPH</name>
<keyword evidence="3 6" id="KW-0812">Transmembrane</keyword>
<feature type="transmembrane region" description="Helical" evidence="6">
    <location>
        <begin position="228"/>
        <end position="253"/>
    </location>
</feature>
<reference evidence="8 9" key="1">
    <citation type="submission" date="2023-10" db="EMBL/GenBank/DDBJ databases">
        <title>Novel methanotroph of the genus Methylocapsa from a subarctic wetland.</title>
        <authorList>
            <person name="Belova S.E."/>
            <person name="Oshkin I.Y."/>
            <person name="Miroshnikov K."/>
            <person name="Dedysh S.N."/>
        </authorList>
    </citation>
    <scope>NUCLEOTIDE SEQUENCE [LARGE SCALE GENOMIC DNA]</scope>
    <source>
        <strain evidence="8 9">RX1</strain>
    </source>
</reference>
<dbReference type="RefSeq" id="WP_407337973.1">
    <property type="nucleotide sequence ID" value="NZ_CP136862.1"/>
</dbReference>
<evidence type="ECO:0000313" key="9">
    <source>
        <dbReference type="Proteomes" id="UP001626536"/>
    </source>
</evidence>
<sequence>MKAPPRPGVFLVATRELRWMRRDRLALFLAVGVPLIAFALLGWTFSNAVIRDLKVSVVDADRTPTSMIYVQAVASASAVRVAERSGDLTSAMRAIRSGDAIAAVYIPENFERDLMARKRPQIIVFYNRQYFTPGNNASSAISNAIAAATATLPPTSPAKSASFKPGSLVVEQYVLTNPALNFAQFLLRAIMPTVLHVVTAIAAGYAVGSEFSTRSRRAWLRAAGGSPLAALVGKLAPLFAIFILMMVVVAVTIHGLYHIPFRGDSVMMGAAACLLVIAYLSVGALFQLLVRNLALGLSLTAIFCSPAFGFAGVGFPLLGMGGFARFWGALLPLRWYIQILFDQAVRGLPTSVSAEPFAILGGLAVVFFGLGWLRLRAIIKVSPIHVPAPPPINESYSGGGVGAAMAAECRRILSDRGAFGLIVLAPIIYGVLYPQPYLGQVLRGIPIVVVDQDGTELSRELIQTLNADEAIKVEVLAATLAEAQAALARRQVFAILGIPEGTEREVLKGNEARLAAYVDSAYFLLYNRVAQGISEASGAVNAEIAAHGARSNGSLAHAALIKSSPVELLTEPLFNPVGGYASYVVPAAFVLILQQSLFMGSASLGGVAFEKGGREARRRRGGARAVLGQALAHLCLETPALALYLIILPRVYGFSTLGRPIDLFLMAAPFVLAVSFLAQFIGAWFKRRESAVLLFIAASLPLFFLVGVSWPVEAIPDLLRSASRAFPSTSAIDGLVRINQMGATLHDVWRDWATLWILAGVYGLLAVAATHLSSREQISHGR</sequence>
<feature type="transmembrane region" description="Helical" evidence="6">
    <location>
        <begin position="417"/>
        <end position="434"/>
    </location>
</feature>
<evidence type="ECO:0000256" key="4">
    <source>
        <dbReference type="ARBA" id="ARBA00022989"/>
    </source>
</evidence>
<evidence type="ECO:0000256" key="5">
    <source>
        <dbReference type="ARBA" id="ARBA00023136"/>
    </source>
</evidence>
<feature type="transmembrane region" description="Helical" evidence="6">
    <location>
        <begin position="265"/>
        <end position="286"/>
    </location>
</feature>
<evidence type="ECO:0000313" key="8">
    <source>
        <dbReference type="EMBL" id="WOJ88536.1"/>
    </source>
</evidence>
<keyword evidence="2" id="KW-1003">Cell membrane</keyword>
<feature type="transmembrane region" description="Helical" evidence="6">
    <location>
        <begin position="630"/>
        <end position="652"/>
    </location>
</feature>
<feature type="domain" description="ABC-2 type transporter transmembrane" evidence="7">
    <location>
        <begin position="422"/>
        <end position="767"/>
    </location>
</feature>
<dbReference type="PANTHER" id="PTHR30294">
    <property type="entry name" value="MEMBRANE COMPONENT OF ABC TRANSPORTER YHHJ-RELATED"/>
    <property type="match status" value="1"/>
</dbReference>
<feature type="domain" description="ABC-2 type transporter transmembrane" evidence="7">
    <location>
        <begin position="27"/>
        <end position="373"/>
    </location>
</feature>
<dbReference type="Proteomes" id="UP001626536">
    <property type="component" value="Chromosome"/>
</dbReference>
<feature type="transmembrane region" description="Helical" evidence="6">
    <location>
        <begin position="357"/>
        <end position="375"/>
    </location>
</feature>
<dbReference type="EMBL" id="CP136862">
    <property type="protein sequence ID" value="WOJ88536.1"/>
    <property type="molecule type" value="Genomic_DNA"/>
</dbReference>
<evidence type="ECO:0000256" key="6">
    <source>
        <dbReference type="SAM" id="Phobius"/>
    </source>
</evidence>
<keyword evidence="5 6" id="KW-0472">Membrane</keyword>
<feature type="transmembrane region" description="Helical" evidence="6">
    <location>
        <begin position="25"/>
        <end position="45"/>
    </location>
</feature>
<dbReference type="Pfam" id="PF12698">
    <property type="entry name" value="ABC2_membrane_3"/>
    <property type="match status" value="2"/>
</dbReference>
<evidence type="ECO:0000256" key="2">
    <source>
        <dbReference type="ARBA" id="ARBA00022475"/>
    </source>
</evidence>
<proteinExistence type="predicted"/>
<feature type="transmembrane region" description="Helical" evidence="6">
    <location>
        <begin position="692"/>
        <end position="712"/>
    </location>
</feature>
<dbReference type="InterPro" id="IPR051449">
    <property type="entry name" value="ABC-2_transporter_component"/>
</dbReference>